<dbReference type="Pfam" id="PF00873">
    <property type="entry name" value="ACR_tran"/>
    <property type="match status" value="1"/>
</dbReference>
<keyword evidence="6 7" id="KW-0472">Membrane</keyword>
<feature type="transmembrane region" description="Helical" evidence="7">
    <location>
        <begin position="390"/>
        <end position="411"/>
    </location>
</feature>
<feature type="transmembrane region" description="Helical" evidence="7">
    <location>
        <begin position="898"/>
        <end position="918"/>
    </location>
</feature>
<evidence type="ECO:0000256" key="7">
    <source>
        <dbReference type="SAM" id="Phobius"/>
    </source>
</evidence>
<dbReference type="PRINTS" id="PR00702">
    <property type="entry name" value="ACRIFLAVINRP"/>
</dbReference>
<feature type="transmembrane region" description="Helical" evidence="7">
    <location>
        <begin position="534"/>
        <end position="553"/>
    </location>
</feature>
<protein>
    <submittedName>
        <fullName evidence="8">Cobalt-zinc-cadmium resistance protein CzcA Cation efflux system protein CusA</fullName>
    </submittedName>
</protein>
<evidence type="ECO:0000256" key="2">
    <source>
        <dbReference type="ARBA" id="ARBA00022448"/>
    </source>
</evidence>
<keyword evidence="2" id="KW-0813">Transport</keyword>
<gene>
    <name evidence="8" type="ORF">MNBD_GAMMA24-198</name>
</gene>
<feature type="transmembrane region" description="Helical" evidence="7">
    <location>
        <begin position="365"/>
        <end position="384"/>
    </location>
</feature>
<comment type="subcellular location">
    <subcellularLocation>
        <location evidence="1">Cell membrane</location>
        <topology evidence="1">Multi-pass membrane protein</topology>
    </subcellularLocation>
</comment>
<proteinExistence type="predicted"/>
<evidence type="ECO:0000256" key="5">
    <source>
        <dbReference type="ARBA" id="ARBA00022989"/>
    </source>
</evidence>
<feature type="transmembrane region" description="Helical" evidence="7">
    <location>
        <begin position="874"/>
        <end position="891"/>
    </location>
</feature>
<organism evidence="8">
    <name type="scientific">hydrothermal vent metagenome</name>
    <dbReference type="NCBI Taxonomy" id="652676"/>
    <lineage>
        <taxon>unclassified sequences</taxon>
        <taxon>metagenomes</taxon>
        <taxon>ecological metagenomes</taxon>
    </lineage>
</organism>
<dbReference type="GO" id="GO:0042910">
    <property type="term" value="F:xenobiotic transmembrane transporter activity"/>
    <property type="evidence" value="ECO:0007669"/>
    <property type="project" value="TreeGrafter"/>
</dbReference>
<dbReference type="Gene3D" id="3.30.70.1430">
    <property type="entry name" value="Multidrug efflux transporter AcrB pore domain"/>
    <property type="match status" value="2"/>
</dbReference>
<dbReference type="NCBIfam" id="TIGR00914">
    <property type="entry name" value="2A0601"/>
    <property type="match status" value="1"/>
</dbReference>
<dbReference type="Gene3D" id="3.30.2090.10">
    <property type="entry name" value="Multidrug efflux transporter AcrB TolC docking domain, DN and DC subdomains"/>
    <property type="match status" value="2"/>
</dbReference>
<dbReference type="Gene3D" id="1.20.1640.10">
    <property type="entry name" value="Multidrug efflux transporter AcrB transmembrane domain"/>
    <property type="match status" value="2"/>
</dbReference>
<evidence type="ECO:0000256" key="3">
    <source>
        <dbReference type="ARBA" id="ARBA00022475"/>
    </source>
</evidence>
<reference evidence="8" key="1">
    <citation type="submission" date="2018-06" db="EMBL/GenBank/DDBJ databases">
        <authorList>
            <person name="Zhirakovskaya E."/>
        </authorList>
    </citation>
    <scope>NUCLEOTIDE SEQUENCE</scope>
</reference>
<keyword evidence="4 7" id="KW-0812">Transmembrane</keyword>
<feature type="transmembrane region" description="Helical" evidence="7">
    <location>
        <begin position="924"/>
        <end position="948"/>
    </location>
</feature>
<dbReference type="SUPFAM" id="SSF82866">
    <property type="entry name" value="Multidrug efflux transporter AcrB transmembrane domain"/>
    <property type="match status" value="2"/>
</dbReference>
<dbReference type="SUPFAM" id="SSF82714">
    <property type="entry name" value="Multidrug efflux transporter AcrB TolC docking domain, DN and DC subdomains"/>
    <property type="match status" value="2"/>
</dbReference>
<name>A0A3B1BPW2_9ZZZZ</name>
<dbReference type="InterPro" id="IPR027463">
    <property type="entry name" value="AcrB_DN_DC_subdom"/>
</dbReference>
<feature type="transmembrane region" description="Helical" evidence="7">
    <location>
        <begin position="989"/>
        <end position="1005"/>
    </location>
</feature>
<dbReference type="PANTHER" id="PTHR32063:SF19">
    <property type="entry name" value="CATION EFFLUX SYSTEM PROTEIN CUSA"/>
    <property type="match status" value="1"/>
</dbReference>
<dbReference type="AlphaFoldDB" id="A0A3B1BPW2"/>
<evidence type="ECO:0000256" key="1">
    <source>
        <dbReference type="ARBA" id="ARBA00004651"/>
    </source>
</evidence>
<dbReference type="GO" id="GO:0008324">
    <property type="term" value="F:monoatomic cation transmembrane transporter activity"/>
    <property type="evidence" value="ECO:0007669"/>
    <property type="project" value="InterPro"/>
</dbReference>
<dbReference type="InterPro" id="IPR001036">
    <property type="entry name" value="Acrflvin-R"/>
</dbReference>
<dbReference type="EMBL" id="UOFZ01000058">
    <property type="protein sequence ID" value="VAX12660.1"/>
    <property type="molecule type" value="Genomic_DNA"/>
</dbReference>
<evidence type="ECO:0000256" key="4">
    <source>
        <dbReference type="ARBA" id="ARBA00022692"/>
    </source>
</evidence>
<keyword evidence="5 7" id="KW-1133">Transmembrane helix</keyword>
<feature type="transmembrane region" description="Helical" evidence="7">
    <location>
        <begin position="1017"/>
        <end position="1044"/>
    </location>
</feature>
<dbReference type="PANTHER" id="PTHR32063">
    <property type="match status" value="1"/>
</dbReference>
<evidence type="ECO:0000313" key="8">
    <source>
        <dbReference type="EMBL" id="VAX12660.1"/>
    </source>
</evidence>
<dbReference type="Gene3D" id="3.30.70.1320">
    <property type="entry name" value="Multidrug efflux transporter AcrB pore domain like"/>
    <property type="match status" value="1"/>
</dbReference>
<dbReference type="GO" id="GO:0005886">
    <property type="term" value="C:plasma membrane"/>
    <property type="evidence" value="ECO:0007669"/>
    <property type="project" value="UniProtKB-SubCell"/>
</dbReference>
<dbReference type="InterPro" id="IPR004763">
    <property type="entry name" value="CusA-like"/>
</dbReference>
<evidence type="ECO:0000256" key="6">
    <source>
        <dbReference type="ARBA" id="ARBA00023136"/>
    </source>
</evidence>
<feature type="transmembrane region" description="Helical" evidence="7">
    <location>
        <begin position="484"/>
        <end position="504"/>
    </location>
</feature>
<keyword evidence="3" id="KW-1003">Cell membrane</keyword>
<dbReference type="Gene3D" id="3.30.70.1440">
    <property type="entry name" value="Multidrug efflux transporter AcrB pore domain"/>
    <property type="match status" value="1"/>
</dbReference>
<accession>A0A3B1BPW2</accession>
<sequence>MIEKIINMSLKDKSLVLIAAVMVLAAGFYALKNTPLDAIPDLSDVQVIVFTEFPGQAPQVVEDQVTYPLTTAMLAVPKAKVVRGYSFFGFSFVYIIFEDHTDMYWARSRVLEYLNYVSGRLPAGVNPTLGPDATGVGWVYEYALVDRTGKHDLSQLRSIQDWYLRYPLQTVEGVSEVASIGGYVKQYQVEVDPNVLANYNIPLSKVKRAIQRSNNDVGGRLVEMAETEYMVRGLGYIKSIDDLKSIPVGVDKNGTPIRLQDVAHIQLGPELRRGLSELNGKGEVAGGVVIMRFGENALATIEGVRKKLDELKQGLPEGVEIVPVYDRSKLINRAVDNLRDKLIEESIVVSLICMVFLLHARSALVAILTLPLGILMAFIFMHAQGINANIMSLGGIAIAIGAMVDGAIVMIENAHKHLEHAARDKGSPLTVPERWQAIGDASREVGPALFFSLLIITVSFMPVFTLQAQEGRLFAPLAFTKSYSMAAAAILAVTLVPVLMGYFIRGKILPEAKNPINRTLHFLHRPVLALAIKWRKVTLVIALILLGVSYFPVSKLGSEFMPPLDEGDILYMPTMYPGISITKAKEVLQQTDKILKSFPEVATVFGKAGRAETATDPAPLSMFETTVSLKPRSEWPDPNKTTKQLMHEMDQAIKFPGVSNAWTMPIKTRIDMLSTGIKTPIGIKVSGPNLKVLEKVASDIEQAVKTLPDTLSAFADKAAGGYYLDFDIKRKEAARYGLTVGDVQDVIQSAIGGMDITETVEGLERYPVNLRYPRAYRDNLNELKRVLIPTPTGVQIPLSLVADLKLRRGPPSIKSENARLNAWIYVDIKTSDIGGYVVKAKKVVADQVKIPAGYNIVWSGQYEYMERAAKRLRIVVPVTLLVIFLLLHFNFRNLVEPLVVMLSIPFGLIGGFWLIYWMGFNISVAVAVGFIALAGVAAEIGVLVLTFIDHEIEKRHEIKKREQGEAAFLDVDEIMAAVHNGTSERVRPIIMTATAIIAGLLPIIWSSGTGSSVMQRIAAPMVGGMLTVTILSLLVMPVIYGVVLQFQEKLRARKLKKGE</sequence>
<feature type="transmembrane region" description="Helical" evidence="7">
    <location>
        <begin position="445"/>
        <end position="464"/>
    </location>
</feature>
<dbReference type="SUPFAM" id="SSF82693">
    <property type="entry name" value="Multidrug efflux transporter AcrB pore domain, PN1, PN2, PC1 and PC2 subdomains"/>
    <property type="match status" value="3"/>
</dbReference>